<comment type="caution">
    <text evidence="2">The sequence shown here is derived from an EMBL/GenBank/DDBJ whole genome shotgun (WGS) entry which is preliminary data.</text>
</comment>
<feature type="compositionally biased region" description="Low complexity" evidence="1">
    <location>
        <begin position="99"/>
        <end position="117"/>
    </location>
</feature>
<keyword evidence="3" id="KW-1185">Reference proteome</keyword>
<dbReference type="OrthoDB" id="10420780at2759"/>
<name>A0A1Y2CN88_9FUNG</name>
<gene>
    <name evidence="2" type="ORF">BCR33DRAFT_36768</name>
</gene>
<protein>
    <submittedName>
        <fullName evidence="2">Uncharacterized protein</fullName>
    </submittedName>
</protein>
<reference evidence="2 3" key="1">
    <citation type="submission" date="2016-07" db="EMBL/GenBank/DDBJ databases">
        <title>Pervasive Adenine N6-methylation of Active Genes in Fungi.</title>
        <authorList>
            <consortium name="DOE Joint Genome Institute"/>
            <person name="Mondo S.J."/>
            <person name="Dannebaum R.O."/>
            <person name="Kuo R.C."/>
            <person name="Labutti K."/>
            <person name="Haridas S."/>
            <person name="Kuo A."/>
            <person name="Salamov A."/>
            <person name="Ahrendt S.R."/>
            <person name="Lipzen A."/>
            <person name="Sullivan W."/>
            <person name="Andreopoulos W.B."/>
            <person name="Clum A."/>
            <person name="Lindquist E."/>
            <person name="Daum C."/>
            <person name="Ramamoorthy G.K."/>
            <person name="Gryganskyi A."/>
            <person name="Culley D."/>
            <person name="Magnuson J.K."/>
            <person name="James T.Y."/>
            <person name="O'Malley M.A."/>
            <person name="Stajich J.E."/>
            <person name="Spatafora J.W."/>
            <person name="Visel A."/>
            <person name="Grigoriev I.V."/>
        </authorList>
    </citation>
    <scope>NUCLEOTIDE SEQUENCE [LARGE SCALE GENOMIC DNA]</scope>
    <source>
        <strain evidence="2 3">JEL800</strain>
    </source>
</reference>
<dbReference type="AlphaFoldDB" id="A0A1Y2CN88"/>
<feature type="region of interest" description="Disordered" evidence="1">
    <location>
        <begin position="325"/>
        <end position="347"/>
    </location>
</feature>
<feature type="compositionally biased region" description="Acidic residues" evidence="1">
    <location>
        <begin position="389"/>
        <end position="422"/>
    </location>
</feature>
<evidence type="ECO:0000313" key="2">
    <source>
        <dbReference type="EMBL" id="ORY48499.1"/>
    </source>
</evidence>
<sequence length="445" mass="49140">MQKARMRTFAEWKESLPRTGSTGYAPLAFIARTLDKVDLAVARHRLHQVEKKASTRSGGHASTSSSTSAYANTNADVPPVLLRQLSPTRNNGRRSMDFPSSTSTSPRTTATATLSSSEKNHRRMSIEEKRRSLDLTTLSLMGLQLRQRSMSVSPNSTRTSTSSVSSGTAVATPTPDLELELDDDLDEDESDQDDSNDNDQLASPLFSPGIMRPMTPSPDYIMHVSPPIATPQTQTEKIENDIDPRIYSLRHKISTLEYRIQESSEALSQRSPPALSLSPLLAAIKPRKSIALNLTTPSTSLKAYQSPPHLKSILKREPTLKHNMDDTASSNHSISIKDGRSSAGGVSMMTRSFTSTPVTPKEQRRRMQEAGVRFRWHVDVVEFVVYEMDDDDEDPVEEDTVVDDDDDVDEDDIFGLEEDDTSEGPVKDIPIRVDGGLPVLAYSGH</sequence>
<organism evidence="2 3">
    <name type="scientific">Rhizoclosmatium globosum</name>
    <dbReference type="NCBI Taxonomy" id="329046"/>
    <lineage>
        <taxon>Eukaryota</taxon>
        <taxon>Fungi</taxon>
        <taxon>Fungi incertae sedis</taxon>
        <taxon>Chytridiomycota</taxon>
        <taxon>Chytridiomycota incertae sedis</taxon>
        <taxon>Chytridiomycetes</taxon>
        <taxon>Chytridiales</taxon>
        <taxon>Chytriomycetaceae</taxon>
        <taxon>Rhizoclosmatium</taxon>
    </lineage>
</organism>
<feature type="region of interest" description="Disordered" evidence="1">
    <location>
        <begin position="146"/>
        <end position="213"/>
    </location>
</feature>
<proteinExistence type="predicted"/>
<evidence type="ECO:0000256" key="1">
    <source>
        <dbReference type="SAM" id="MobiDB-lite"/>
    </source>
</evidence>
<feature type="region of interest" description="Disordered" evidence="1">
    <location>
        <begin position="389"/>
        <end position="430"/>
    </location>
</feature>
<feature type="compositionally biased region" description="Acidic residues" evidence="1">
    <location>
        <begin position="177"/>
        <end position="197"/>
    </location>
</feature>
<evidence type="ECO:0000313" key="3">
    <source>
        <dbReference type="Proteomes" id="UP000193642"/>
    </source>
</evidence>
<dbReference type="Proteomes" id="UP000193642">
    <property type="component" value="Unassembled WGS sequence"/>
</dbReference>
<feature type="region of interest" description="Disordered" evidence="1">
    <location>
        <begin position="49"/>
        <end position="130"/>
    </location>
</feature>
<dbReference type="EMBL" id="MCGO01000011">
    <property type="protein sequence ID" value="ORY48499.1"/>
    <property type="molecule type" value="Genomic_DNA"/>
</dbReference>
<accession>A0A1Y2CN88</accession>
<feature type="compositionally biased region" description="Low complexity" evidence="1">
    <location>
        <begin position="151"/>
        <end position="176"/>
    </location>
</feature>
<feature type="compositionally biased region" description="Low complexity" evidence="1">
    <location>
        <begin position="55"/>
        <end position="75"/>
    </location>
</feature>